<dbReference type="AlphaFoldDB" id="A0A418YFH7"/>
<feature type="signal peptide" evidence="1">
    <location>
        <begin position="1"/>
        <end position="25"/>
    </location>
</feature>
<dbReference type="SUPFAM" id="SSF63829">
    <property type="entry name" value="Calcium-dependent phosphotriesterase"/>
    <property type="match status" value="1"/>
</dbReference>
<dbReference type="Proteomes" id="UP000283255">
    <property type="component" value="Unassembled WGS sequence"/>
</dbReference>
<keyword evidence="3" id="KW-1185">Reference proteome</keyword>
<evidence type="ECO:0000313" key="3">
    <source>
        <dbReference type="Proteomes" id="UP000283255"/>
    </source>
</evidence>
<proteinExistence type="predicted"/>
<dbReference type="RefSeq" id="WP_119910369.1">
    <property type="nucleotide sequence ID" value="NZ_QZCH01000009.1"/>
</dbReference>
<evidence type="ECO:0000313" key="2">
    <source>
        <dbReference type="EMBL" id="RJG48143.1"/>
    </source>
</evidence>
<dbReference type="InterPro" id="IPR011042">
    <property type="entry name" value="6-blade_b-propeller_TolB-like"/>
</dbReference>
<comment type="caution">
    <text evidence="2">The sequence shown here is derived from an EMBL/GenBank/DDBJ whole genome shotgun (WGS) entry which is preliminary data.</text>
</comment>
<feature type="chain" id="PRO_5019079106" evidence="1">
    <location>
        <begin position="26"/>
        <end position="288"/>
    </location>
</feature>
<accession>A0A418YFH7</accession>
<organism evidence="2 3">
    <name type="scientific">Motilimonas pumila</name>
    <dbReference type="NCBI Taxonomy" id="2303987"/>
    <lineage>
        <taxon>Bacteria</taxon>
        <taxon>Pseudomonadati</taxon>
        <taxon>Pseudomonadota</taxon>
        <taxon>Gammaproteobacteria</taxon>
        <taxon>Alteromonadales</taxon>
        <taxon>Alteromonadales genera incertae sedis</taxon>
        <taxon>Motilimonas</taxon>
    </lineage>
</organism>
<dbReference type="Gene3D" id="2.120.10.30">
    <property type="entry name" value="TolB, C-terminal domain"/>
    <property type="match status" value="1"/>
</dbReference>
<protein>
    <submittedName>
        <fullName evidence="2">ATP/GTP-binding protein</fullName>
    </submittedName>
</protein>
<reference evidence="2 3" key="2">
    <citation type="submission" date="2019-01" db="EMBL/GenBank/DDBJ databases">
        <title>Motilimonas pumilus sp. nov., isolated from the gut of sea cucumber (Apostichopus japonicus).</title>
        <authorList>
            <person name="Wang F.-Q."/>
            <person name="Ren L.-H."/>
            <person name="Lin Y.-W."/>
            <person name="Sun G.-H."/>
            <person name="Du Z.-J."/>
            <person name="Zhao J.-X."/>
            <person name="Liu X.-J."/>
            <person name="Liu L.-J."/>
        </authorList>
    </citation>
    <scope>NUCLEOTIDE SEQUENCE [LARGE SCALE GENOMIC DNA]</scope>
    <source>
        <strain evidence="2 3">PLHSC7-2</strain>
    </source>
</reference>
<keyword evidence="1" id="KW-0732">Signal</keyword>
<name>A0A418YFH7_9GAMM</name>
<evidence type="ECO:0000256" key="1">
    <source>
        <dbReference type="SAM" id="SignalP"/>
    </source>
</evidence>
<sequence length="288" mass="31768">MQLFKQSLRSILFTATVLAAPLTMAATAELLWQVDGFDQPESVISNKQATRLFVSNMNGEGGEKNGLGYISLLDLQGNILQKQWITGLNAPKGMAISCDTLYVADIDHVVVISITSGKIIDKIPVDGAHFLNDVTVDARGHVYISDLMGGTIYKLNNGVVTPWFNNERLPHPNGVSWHQDQLMVASWGKNIKADFSTEQNGSLYRIDPVTKALKRRSASEYLGNLDGLAHYRQAHYVSDWITGEVFELKGKQINLLLQLPTGAADISIKEGKLWVPLMLDGQVQGYQL</sequence>
<dbReference type="OrthoDB" id="7675395at2"/>
<gene>
    <name evidence="2" type="ORF">D1Z90_08705</name>
</gene>
<dbReference type="EMBL" id="QZCH01000009">
    <property type="protein sequence ID" value="RJG48143.1"/>
    <property type="molecule type" value="Genomic_DNA"/>
</dbReference>
<reference evidence="2 3" key="1">
    <citation type="submission" date="2018-09" db="EMBL/GenBank/DDBJ databases">
        <authorList>
            <person name="Wang F."/>
        </authorList>
    </citation>
    <scope>NUCLEOTIDE SEQUENCE [LARGE SCALE GENOMIC DNA]</scope>
    <source>
        <strain evidence="2 3">PLHSC7-2</strain>
    </source>
</reference>